<evidence type="ECO:0000259" key="8">
    <source>
        <dbReference type="Pfam" id="PF02771"/>
    </source>
</evidence>
<feature type="domain" description="Acyl-CoA dehydrogenase/oxidase C-terminal" evidence="6">
    <location>
        <begin position="227"/>
        <end position="370"/>
    </location>
</feature>
<dbReference type="InterPro" id="IPR006091">
    <property type="entry name" value="Acyl-CoA_Oxase/DH_mid-dom"/>
</dbReference>
<reference evidence="9 10" key="1">
    <citation type="submission" date="2024-09" db="EMBL/GenBank/DDBJ databases">
        <title>Draft genome sequence of Candidatus Magnetaquicoccaceae bacterium FCR-1.</title>
        <authorList>
            <person name="Shimoshige H."/>
            <person name="Shimamura S."/>
            <person name="Taoka A."/>
            <person name="Kobayashi H."/>
            <person name="Maekawa T."/>
        </authorList>
    </citation>
    <scope>NUCLEOTIDE SEQUENCE [LARGE SCALE GENOMIC DNA]</scope>
    <source>
        <strain evidence="9 10">FCR-1</strain>
    </source>
</reference>
<evidence type="ECO:0000313" key="10">
    <source>
        <dbReference type="Proteomes" id="UP001628193"/>
    </source>
</evidence>
<dbReference type="PANTHER" id="PTHR43884:SF12">
    <property type="entry name" value="ISOVALERYL-COA DEHYDROGENASE, MITOCHONDRIAL-RELATED"/>
    <property type="match status" value="1"/>
</dbReference>
<evidence type="ECO:0000256" key="2">
    <source>
        <dbReference type="ARBA" id="ARBA00009347"/>
    </source>
</evidence>
<feature type="domain" description="Acyl-CoA oxidase/dehydrogenase middle" evidence="7">
    <location>
        <begin position="119"/>
        <end position="210"/>
    </location>
</feature>
<proteinExistence type="inferred from homology"/>
<dbReference type="InterPro" id="IPR037069">
    <property type="entry name" value="AcylCoA_DH/ox_N_sf"/>
</dbReference>
<dbReference type="Pfam" id="PF02770">
    <property type="entry name" value="Acyl-CoA_dh_M"/>
    <property type="match status" value="1"/>
</dbReference>
<dbReference type="Gene3D" id="2.40.110.10">
    <property type="entry name" value="Butyryl-CoA Dehydrogenase, subunit A, domain 2"/>
    <property type="match status" value="1"/>
</dbReference>
<dbReference type="InterPro" id="IPR009075">
    <property type="entry name" value="AcylCo_DH/oxidase_C"/>
</dbReference>
<comment type="cofactor">
    <cofactor evidence="1 5">
        <name>FAD</name>
        <dbReference type="ChEBI" id="CHEBI:57692"/>
    </cofactor>
</comment>
<protein>
    <submittedName>
        <fullName evidence="9">Butyryl-CoA dehydrogenase</fullName>
        <ecNumber evidence="9">1.3.99.-</ecNumber>
    </submittedName>
</protein>
<dbReference type="Gene3D" id="1.20.140.10">
    <property type="entry name" value="Butyryl-CoA Dehydrogenase, subunit A, domain 3"/>
    <property type="match status" value="1"/>
</dbReference>
<evidence type="ECO:0000313" key="9">
    <source>
        <dbReference type="EMBL" id="GAB0056470.1"/>
    </source>
</evidence>
<dbReference type="InterPro" id="IPR036250">
    <property type="entry name" value="AcylCo_DH-like_C"/>
</dbReference>
<sequence length="390" mass="42587">MTWTPEQLNAQEGFRNFVDEAIVPFADLWDRDERLPEGIVRALAERGYLGATIPTRLGGGGYDSATFGLFCEEIGRGSASLLSLLTVHGMVCQALTIWGSDEQQQKWLPRLATGATLGAFALTEPNIGSDAKNVETVVTRLEDGTYRLDGRKKWISCGQIADLFLVFGQLDNKPVAFLVEKDRPGFSRAPLSGLLGFRAAMLAELTLDGCVVPEGNMVGRPGFGFTHVAGAALDHGRFCVGCGCVGLARGCLEACLDYTSERKQFGVHLREHPLIQRMLTDMITHIEAARLLCVEAGSMKDARDPRSIMATSTAKYFASTMAARISSDAVQIHGANGCGPEYPVQRHFRDAKIMEIIEGSNQIQQTIIAKFGHLDHVRDQRVRSRKGARS</sequence>
<evidence type="ECO:0000256" key="1">
    <source>
        <dbReference type="ARBA" id="ARBA00001974"/>
    </source>
</evidence>
<evidence type="ECO:0000256" key="3">
    <source>
        <dbReference type="ARBA" id="ARBA00022630"/>
    </source>
</evidence>
<name>A0ABQ0C6F4_9PROT</name>
<evidence type="ECO:0000259" key="6">
    <source>
        <dbReference type="Pfam" id="PF00441"/>
    </source>
</evidence>
<dbReference type="PIRSF" id="PIRSF016578">
    <property type="entry name" value="HsaA"/>
    <property type="match status" value="1"/>
</dbReference>
<dbReference type="EC" id="1.3.99.-" evidence="9"/>
<dbReference type="Pfam" id="PF00441">
    <property type="entry name" value="Acyl-CoA_dh_1"/>
    <property type="match status" value="1"/>
</dbReference>
<keyword evidence="4 5" id="KW-0274">FAD</keyword>
<dbReference type="InterPro" id="IPR046373">
    <property type="entry name" value="Acyl-CoA_Oxase/DH_mid-dom_sf"/>
</dbReference>
<dbReference type="GO" id="GO:0016491">
    <property type="term" value="F:oxidoreductase activity"/>
    <property type="evidence" value="ECO:0007669"/>
    <property type="project" value="UniProtKB-KW"/>
</dbReference>
<dbReference type="Proteomes" id="UP001628193">
    <property type="component" value="Unassembled WGS sequence"/>
</dbReference>
<dbReference type="RefSeq" id="WP_420904178.1">
    <property type="nucleotide sequence ID" value="NZ_BAAFGK010000002.1"/>
</dbReference>
<dbReference type="SUPFAM" id="SSF47203">
    <property type="entry name" value="Acyl-CoA dehydrogenase C-terminal domain-like"/>
    <property type="match status" value="1"/>
</dbReference>
<gene>
    <name evidence="9" type="ORF">SIID45300_00778</name>
</gene>
<keyword evidence="3 5" id="KW-0285">Flavoprotein</keyword>
<comment type="similarity">
    <text evidence="2 5">Belongs to the acyl-CoA dehydrogenase family.</text>
</comment>
<accession>A0ABQ0C6F4</accession>
<feature type="domain" description="Acyl-CoA dehydrogenase/oxidase N-terminal" evidence="8">
    <location>
        <begin position="4"/>
        <end position="114"/>
    </location>
</feature>
<dbReference type="SUPFAM" id="SSF56645">
    <property type="entry name" value="Acyl-CoA dehydrogenase NM domain-like"/>
    <property type="match status" value="1"/>
</dbReference>
<dbReference type="PANTHER" id="PTHR43884">
    <property type="entry name" value="ACYL-COA DEHYDROGENASE"/>
    <property type="match status" value="1"/>
</dbReference>
<dbReference type="Gene3D" id="1.10.540.10">
    <property type="entry name" value="Acyl-CoA dehydrogenase/oxidase, N-terminal domain"/>
    <property type="match status" value="1"/>
</dbReference>
<dbReference type="InterPro" id="IPR013786">
    <property type="entry name" value="AcylCoA_DH/ox_N"/>
</dbReference>
<dbReference type="EMBL" id="BAAFGK010000002">
    <property type="protein sequence ID" value="GAB0056470.1"/>
    <property type="molecule type" value="Genomic_DNA"/>
</dbReference>
<evidence type="ECO:0000256" key="5">
    <source>
        <dbReference type="RuleBase" id="RU362125"/>
    </source>
</evidence>
<dbReference type="Pfam" id="PF02771">
    <property type="entry name" value="Acyl-CoA_dh_N"/>
    <property type="match status" value="1"/>
</dbReference>
<evidence type="ECO:0000256" key="4">
    <source>
        <dbReference type="ARBA" id="ARBA00022827"/>
    </source>
</evidence>
<comment type="caution">
    <text evidence="9">The sequence shown here is derived from an EMBL/GenBank/DDBJ whole genome shotgun (WGS) entry which is preliminary data.</text>
</comment>
<dbReference type="InterPro" id="IPR009100">
    <property type="entry name" value="AcylCoA_DH/oxidase_NM_dom_sf"/>
</dbReference>
<keyword evidence="10" id="KW-1185">Reference proteome</keyword>
<organism evidence="9 10">
    <name type="scientific">Candidatus Magnetaquiglobus chichijimensis</name>
    <dbReference type="NCBI Taxonomy" id="3141448"/>
    <lineage>
        <taxon>Bacteria</taxon>
        <taxon>Pseudomonadati</taxon>
        <taxon>Pseudomonadota</taxon>
        <taxon>Magnetococcia</taxon>
        <taxon>Magnetococcales</taxon>
        <taxon>Candidatus Magnetaquicoccaceae</taxon>
        <taxon>Candidatus Magnetaquiglobus</taxon>
    </lineage>
</organism>
<keyword evidence="5 9" id="KW-0560">Oxidoreductase</keyword>
<evidence type="ECO:0000259" key="7">
    <source>
        <dbReference type="Pfam" id="PF02770"/>
    </source>
</evidence>